<dbReference type="AlphaFoldDB" id="A0A193G8W4"/>
<dbReference type="PROSITE" id="PS51318">
    <property type="entry name" value="TAT"/>
    <property type="match status" value="1"/>
</dbReference>
<organism evidence="2 3">
    <name type="scientific">Bordetella flabilis</name>
    <dbReference type="NCBI Taxonomy" id="463014"/>
    <lineage>
        <taxon>Bacteria</taxon>
        <taxon>Pseudomonadati</taxon>
        <taxon>Pseudomonadota</taxon>
        <taxon>Betaproteobacteria</taxon>
        <taxon>Burkholderiales</taxon>
        <taxon>Alcaligenaceae</taxon>
        <taxon>Bordetella</taxon>
    </lineage>
</organism>
<evidence type="ECO:0000313" key="2">
    <source>
        <dbReference type="EMBL" id="ANN76427.1"/>
    </source>
</evidence>
<dbReference type="Proteomes" id="UP000091926">
    <property type="component" value="Chromosome"/>
</dbReference>
<feature type="region of interest" description="Disordered" evidence="1">
    <location>
        <begin position="1"/>
        <end position="22"/>
    </location>
</feature>
<feature type="compositionally biased region" description="Basic and acidic residues" evidence="1">
    <location>
        <begin position="1"/>
        <end position="10"/>
    </location>
</feature>
<dbReference type="STRING" id="463014.BAU07_04215"/>
<reference evidence="2 3" key="1">
    <citation type="submission" date="2016-06" db="EMBL/GenBank/DDBJ databases">
        <title>Complete genome sequences of Bordetella bronchialis and Bordetella flabilis.</title>
        <authorList>
            <person name="LiPuma J.J."/>
            <person name="Spilker T."/>
        </authorList>
    </citation>
    <scope>NUCLEOTIDE SEQUENCE [LARGE SCALE GENOMIC DNA]</scope>
    <source>
        <strain evidence="2 3">AU10664</strain>
    </source>
</reference>
<dbReference type="InterPro" id="IPR006311">
    <property type="entry name" value="TAT_signal"/>
</dbReference>
<dbReference type="SUPFAM" id="SSF101898">
    <property type="entry name" value="NHL repeat"/>
    <property type="match status" value="1"/>
</dbReference>
<gene>
    <name evidence="2" type="ORF">BAU07_04215</name>
</gene>
<dbReference type="Pfam" id="PF05787">
    <property type="entry name" value="PhoX"/>
    <property type="match status" value="1"/>
</dbReference>
<feature type="region of interest" description="Disordered" evidence="1">
    <location>
        <begin position="68"/>
        <end position="91"/>
    </location>
</feature>
<evidence type="ECO:0000256" key="1">
    <source>
        <dbReference type="SAM" id="MobiDB-lite"/>
    </source>
</evidence>
<dbReference type="RefSeq" id="WP_066654428.1">
    <property type="nucleotide sequence ID" value="NZ_CBCSCL010000010.1"/>
</dbReference>
<proteinExistence type="predicted"/>
<dbReference type="InterPro" id="IPR008557">
    <property type="entry name" value="PhoX"/>
</dbReference>
<evidence type="ECO:0000313" key="3">
    <source>
        <dbReference type="Proteomes" id="UP000091926"/>
    </source>
</evidence>
<dbReference type="KEGG" id="bfz:BAU07_04215"/>
<name>A0A193G8W4_9BORD</name>
<dbReference type="PANTHER" id="PTHR35399">
    <property type="entry name" value="SLR8030 PROTEIN"/>
    <property type="match status" value="1"/>
</dbReference>
<keyword evidence="3" id="KW-1185">Reference proteome</keyword>
<feature type="compositionally biased region" description="Gly residues" evidence="1">
    <location>
        <begin position="68"/>
        <end position="78"/>
    </location>
</feature>
<dbReference type="PANTHER" id="PTHR35399:SF2">
    <property type="entry name" value="DUF839 DOMAIN-CONTAINING PROTEIN"/>
    <property type="match status" value="1"/>
</dbReference>
<sequence length="620" mass="65912">MSRSTDDAKARSATMVSPVSPRPGQTLAEVLAVNPARRTLLKSGFGMAALSVFGGETIAATLAQAGVPGDGGTRGGSGAAASRPANGLDPEKDYSIRFQPVARSTADQVVVPPGYEVQVLFSAGDPVEAGAPAWTQGSFPAWDIAGKRAGGDHDGMHYFPLAGVDPQKGGLLAINHEQLDMQVLFPEGTFPKNTFDEKTATPDQKRLALSAVGVSVIEVEYAGGAWRVKQDSPYNRRYTGNTVYAVSGPAREKIGDKVVGTLNNCSSGATPWGTYLTCEEVTHNYFDGSQPKAGYGWVVELDPQRQILETGVKRTALGRFNHENVAWLADDARRVAFYMGDDSTPGCIYKFVPDRPFDASARSANLGLLDQGTLYVAQFNPSGEGKWIALSHGSKGLTAAEGFHSQADILVECQQAAVSAGGTVMDRPEWITVGPAKDIYVTLTNYTGRGGKAPVDEANPRAENHHGHIIRWKETDDSPLATTFKWNIFLLAGDPEQAAAQDKPALAGNIDGDDFSSPDGLRQDAAGRLWVQTDMNLGAVATPKVFGNNGMYCIDPATGVSKRFLVGPVGCELTGIAYTPDLTTFFVNIQHPTQAWPVPGQVARSSTLAIRRKDGAPIGS</sequence>
<dbReference type="EMBL" id="CP016172">
    <property type="protein sequence ID" value="ANN76427.1"/>
    <property type="molecule type" value="Genomic_DNA"/>
</dbReference>
<protein>
    <submittedName>
        <fullName evidence="2">dTDP-glucose 4,6-dehydratase</fullName>
    </submittedName>
</protein>
<accession>A0A193G8W4</accession>